<dbReference type="InterPro" id="IPR052340">
    <property type="entry name" value="RNase_Y/CdgJ"/>
</dbReference>
<dbReference type="STRING" id="717774.Marme_1043"/>
<dbReference type="PANTHER" id="PTHR33525">
    <property type="match status" value="1"/>
</dbReference>
<dbReference type="HOGENOM" id="CLU_048246_3_0_6"/>
<reference evidence="2 3" key="1">
    <citation type="journal article" date="2012" name="Stand. Genomic Sci.">
        <title>Complete genome sequence of the melanogenic marine bacterium Marinomonas mediterranea type strain (MMB-1(T)).</title>
        <authorList>
            <person name="Lucas-Elio P."/>
            <person name="Goodwin L."/>
            <person name="Woyke T."/>
            <person name="Pitluck S."/>
            <person name="Nolan M."/>
            <person name="Kyrpides N.C."/>
            <person name="Detter J.C."/>
            <person name="Copeland A."/>
            <person name="Teshima H."/>
            <person name="Bruce D."/>
            <person name="Detter C."/>
            <person name="Tapia R."/>
            <person name="Han S."/>
            <person name="Land M.L."/>
            <person name="Ivanova N."/>
            <person name="Mikhailova N."/>
            <person name="Johnston A.W."/>
            <person name="Sanchez-Amat A."/>
        </authorList>
    </citation>
    <scope>NUCLEOTIDE SEQUENCE [LARGE SCALE GENOMIC DNA]</scope>
    <source>
        <strain evidence="3">ATCC 700492 / JCM 21426 / NBRC 103028 / MMB-1</strain>
    </source>
</reference>
<dbReference type="OrthoDB" id="9770715at2"/>
<dbReference type="EMBL" id="CP002583">
    <property type="protein sequence ID" value="ADZ90318.1"/>
    <property type="molecule type" value="Genomic_DNA"/>
</dbReference>
<accession>F2JTA0</accession>
<dbReference type="PANTHER" id="PTHR33525:SF6">
    <property type="entry name" value="HDOD DOMAIN-CONTAINING PROTEIN"/>
    <property type="match status" value="1"/>
</dbReference>
<feature type="domain" description="HDOD" evidence="1">
    <location>
        <begin position="13"/>
        <end position="206"/>
    </location>
</feature>
<evidence type="ECO:0000313" key="2">
    <source>
        <dbReference type="EMBL" id="ADZ90318.1"/>
    </source>
</evidence>
<dbReference type="PROSITE" id="PS51833">
    <property type="entry name" value="HDOD"/>
    <property type="match status" value="1"/>
</dbReference>
<protein>
    <submittedName>
        <fullName evidence="2">Putative signal transduction protein</fullName>
    </submittedName>
</protein>
<proteinExistence type="predicted"/>
<dbReference type="Gene3D" id="1.10.3210.10">
    <property type="entry name" value="Hypothetical protein af1432"/>
    <property type="match status" value="1"/>
</dbReference>
<evidence type="ECO:0000313" key="3">
    <source>
        <dbReference type="Proteomes" id="UP000001062"/>
    </source>
</evidence>
<dbReference type="eggNOG" id="COG1639">
    <property type="taxonomic scope" value="Bacteria"/>
</dbReference>
<dbReference type="Pfam" id="PF08668">
    <property type="entry name" value="HDOD"/>
    <property type="match status" value="1"/>
</dbReference>
<dbReference type="KEGG" id="mme:Marme_1043"/>
<sequence length="274" mass="30372">MKPEDLLNQADKLPNVPEVVRELITDLNSPSTEYKAIATKVKKDQTLSLKILRIVNSAYFGLSRKVSSIEEATILLGMDRLKTLVIASGFANSVDSVEGLDLKQFWSETFQVAEAAKWVAEHSNDIDKDAAFTLGVLHDIGLLLLHLTYPNRAKVIRELVRQGKSTREEAEMERFNFTSTEAGQVLLTRWKFPSQLVDSLAYSKTPLDEKAPKLSAALYIASYIMESHRKKVSIEDIISNYPAEVAISAGISMEVLGNLNELIEKSEALGSMAA</sequence>
<evidence type="ECO:0000259" key="1">
    <source>
        <dbReference type="PROSITE" id="PS51833"/>
    </source>
</evidence>
<name>F2JTA0_MARM1</name>
<keyword evidence="3" id="KW-1185">Reference proteome</keyword>
<dbReference type="PATRIC" id="fig|717774.3.peg.1085"/>
<gene>
    <name evidence="2" type="ordered locus">Marme_1043</name>
</gene>
<organism evidence="2 3">
    <name type="scientific">Marinomonas mediterranea (strain ATCC 700492 / JCM 21426 / NBRC 103028 / MMB-1)</name>
    <dbReference type="NCBI Taxonomy" id="717774"/>
    <lineage>
        <taxon>Bacteria</taxon>
        <taxon>Pseudomonadati</taxon>
        <taxon>Pseudomonadota</taxon>
        <taxon>Gammaproteobacteria</taxon>
        <taxon>Oceanospirillales</taxon>
        <taxon>Oceanospirillaceae</taxon>
        <taxon>Marinomonas</taxon>
    </lineage>
</organism>
<dbReference type="RefSeq" id="WP_013660223.1">
    <property type="nucleotide sequence ID" value="NC_015276.1"/>
</dbReference>
<dbReference type="AlphaFoldDB" id="F2JTA0"/>
<dbReference type="Proteomes" id="UP000001062">
    <property type="component" value="Chromosome"/>
</dbReference>
<dbReference type="SUPFAM" id="SSF109604">
    <property type="entry name" value="HD-domain/PDEase-like"/>
    <property type="match status" value="1"/>
</dbReference>
<dbReference type="InterPro" id="IPR013976">
    <property type="entry name" value="HDOD"/>
</dbReference>